<sequence length="145" mass="17100">DRHLENIMLQPNGKLFHIDFGWLFNRDPKTKNPMMKISPEMVAGFGGVESQFFAQFMSYLISCYLQVRRDCNLILALLILLRESGIKVVEEDIVKNFDWMVQRMNLSLDDEEASINIVQVVYEQLSALFPKFLDSMHRWIQQQRK</sequence>
<keyword evidence="1" id="KW-0808">Transferase</keyword>
<dbReference type="PROSITE" id="PS50290">
    <property type="entry name" value="PI3_4_KINASE_3"/>
    <property type="match status" value="1"/>
</dbReference>
<gene>
    <name evidence="4" type="ORF">TPC1_14119</name>
</gene>
<protein>
    <submittedName>
        <fullName evidence="4">Phosphatidylinositol 3-kinase, putative</fullName>
    </submittedName>
</protein>
<dbReference type="PANTHER" id="PTHR10048">
    <property type="entry name" value="PHOSPHATIDYLINOSITOL KINASE"/>
    <property type="match status" value="1"/>
</dbReference>
<dbReference type="GO" id="GO:0006897">
    <property type="term" value="P:endocytosis"/>
    <property type="evidence" value="ECO:0007669"/>
    <property type="project" value="TreeGrafter"/>
</dbReference>
<dbReference type="GO" id="GO:0005777">
    <property type="term" value="C:peroxisome"/>
    <property type="evidence" value="ECO:0007669"/>
    <property type="project" value="TreeGrafter"/>
</dbReference>
<dbReference type="InterPro" id="IPR036940">
    <property type="entry name" value="PI3/4_kinase_cat_sf"/>
</dbReference>
<feature type="non-terminal residue" evidence="4">
    <location>
        <position position="1"/>
    </location>
</feature>
<keyword evidence="2 4" id="KW-0418">Kinase</keyword>
<evidence type="ECO:0000259" key="3">
    <source>
        <dbReference type="PROSITE" id="PS50290"/>
    </source>
</evidence>
<evidence type="ECO:0000313" key="4">
    <source>
        <dbReference type="EMBL" id="JAP93562.1"/>
    </source>
</evidence>
<dbReference type="InterPro" id="IPR015433">
    <property type="entry name" value="PI3/4_kinase"/>
</dbReference>
<dbReference type="GO" id="GO:0034272">
    <property type="term" value="C:phosphatidylinositol 3-kinase complex, class III, type II"/>
    <property type="evidence" value="ECO:0007669"/>
    <property type="project" value="TreeGrafter"/>
</dbReference>
<name>A0A146K9M3_9EUKA</name>
<dbReference type="GO" id="GO:0000045">
    <property type="term" value="P:autophagosome assembly"/>
    <property type="evidence" value="ECO:0007669"/>
    <property type="project" value="TreeGrafter"/>
</dbReference>
<dbReference type="AlphaFoldDB" id="A0A146K9M3"/>
<dbReference type="GO" id="GO:0034271">
    <property type="term" value="C:phosphatidylinositol 3-kinase complex, class III, type I"/>
    <property type="evidence" value="ECO:0007669"/>
    <property type="project" value="TreeGrafter"/>
</dbReference>
<dbReference type="InterPro" id="IPR011009">
    <property type="entry name" value="Kinase-like_dom_sf"/>
</dbReference>
<dbReference type="GO" id="GO:0048015">
    <property type="term" value="P:phosphatidylinositol-mediated signaling"/>
    <property type="evidence" value="ECO:0007669"/>
    <property type="project" value="TreeGrafter"/>
</dbReference>
<dbReference type="Pfam" id="PF00454">
    <property type="entry name" value="PI3_PI4_kinase"/>
    <property type="match status" value="1"/>
</dbReference>
<dbReference type="GO" id="GO:0005768">
    <property type="term" value="C:endosome"/>
    <property type="evidence" value="ECO:0007669"/>
    <property type="project" value="TreeGrafter"/>
</dbReference>
<dbReference type="InterPro" id="IPR000403">
    <property type="entry name" value="PI3/4_kinase_cat_dom"/>
</dbReference>
<accession>A0A146K9M3</accession>
<organism evidence="4">
    <name type="scientific">Trepomonas sp. PC1</name>
    <dbReference type="NCBI Taxonomy" id="1076344"/>
    <lineage>
        <taxon>Eukaryota</taxon>
        <taxon>Metamonada</taxon>
        <taxon>Diplomonadida</taxon>
        <taxon>Hexamitidae</taxon>
        <taxon>Hexamitinae</taxon>
        <taxon>Trepomonas</taxon>
    </lineage>
</organism>
<feature type="domain" description="PI3K/PI4K catalytic" evidence="3">
    <location>
        <begin position="1"/>
        <end position="129"/>
    </location>
</feature>
<dbReference type="EMBL" id="GDID01003044">
    <property type="protein sequence ID" value="JAP93562.1"/>
    <property type="molecule type" value="Transcribed_RNA"/>
</dbReference>
<dbReference type="GO" id="GO:0000407">
    <property type="term" value="C:phagophore assembly site"/>
    <property type="evidence" value="ECO:0007669"/>
    <property type="project" value="TreeGrafter"/>
</dbReference>
<evidence type="ECO:0000256" key="1">
    <source>
        <dbReference type="ARBA" id="ARBA00022679"/>
    </source>
</evidence>
<dbReference type="Gene3D" id="1.10.1070.11">
    <property type="entry name" value="Phosphatidylinositol 3-/4-kinase, catalytic domain"/>
    <property type="match status" value="1"/>
</dbReference>
<reference evidence="4" key="1">
    <citation type="submission" date="2015-07" db="EMBL/GenBank/DDBJ databases">
        <title>Adaptation to a free-living lifestyle via gene acquisitions in the diplomonad Trepomonas sp. PC1.</title>
        <authorList>
            <person name="Xu F."/>
            <person name="Jerlstrom-Hultqvist J."/>
            <person name="Kolisko M."/>
            <person name="Simpson A.G.B."/>
            <person name="Roger A.J."/>
            <person name="Svard S.G."/>
            <person name="Andersson J.O."/>
        </authorList>
    </citation>
    <scope>NUCLEOTIDE SEQUENCE</scope>
    <source>
        <strain evidence="4">PC1</strain>
    </source>
</reference>
<evidence type="ECO:0000256" key="2">
    <source>
        <dbReference type="ARBA" id="ARBA00022777"/>
    </source>
</evidence>
<dbReference type="GO" id="GO:0016303">
    <property type="term" value="F:1-phosphatidylinositol-3-kinase activity"/>
    <property type="evidence" value="ECO:0007669"/>
    <property type="project" value="TreeGrafter"/>
</dbReference>
<dbReference type="SUPFAM" id="SSF56112">
    <property type="entry name" value="Protein kinase-like (PK-like)"/>
    <property type="match status" value="1"/>
</dbReference>
<proteinExistence type="predicted"/>
<dbReference type="PANTHER" id="PTHR10048:SF7">
    <property type="entry name" value="PHOSPHATIDYLINOSITOL 3-KINASE CATALYTIC SUBUNIT TYPE 3"/>
    <property type="match status" value="1"/>
</dbReference>